<dbReference type="PATRIC" id="fig|999437.3.peg.108"/>
<feature type="chain" id="PRO_5004021040" description="Outer membrane protein beta-barrel domain-containing protein" evidence="1">
    <location>
        <begin position="23"/>
        <end position="298"/>
    </location>
</feature>
<protein>
    <recommendedName>
        <fullName evidence="4">Outer membrane protein beta-barrel domain-containing protein</fullName>
    </recommendedName>
</protein>
<evidence type="ECO:0008006" key="4">
    <source>
        <dbReference type="Google" id="ProtNLM"/>
    </source>
</evidence>
<keyword evidence="1" id="KW-0732">Signal</keyword>
<feature type="signal peptide" evidence="1">
    <location>
        <begin position="1"/>
        <end position="22"/>
    </location>
</feature>
<dbReference type="EMBL" id="AGDZ01000003">
    <property type="protein sequence ID" value="EMB28257.1"/>
    <property type="molecule type" value="Genomic_DNA"/>
</dbReference>
<dbReference type="AlphaFoldDB" id="M2BT43"/>
<organism evidence="2 3">
    <name type="scientific">Treponema denticola SP33</name>
    <dbReference type="NCBI Taxonomy" id="999437"/>
    <lineage>
        <taxon>Bacteria</taxon>
        <taxon>Pseudomonadati</taxon>
        <taxon>Spirochaetota</taxon>
        <taxon>Spirochaetia</taxon>
        <taxon>Spirochaetales</taxon>
        <taxon>Treponemataceae</taxon>
        <taxon>Treponema</taxon>
    </lineage>
</organism>
<sequence length="298" mass="33198">MKQIKKIIFLVMFVFVSFSAFAFEKGFTLGLRANFSGSYTDPHINEADKKYLGADFMRGMVGFIMNGEAELTYIFDSKRYFNYTNNDIFGGLGLAFNLGIGQGFSGQISGTKNMSFNIPGVGSYTKDIEVYCRVYMTPVITFGTGLKTMLLKNRLVLGFGIGGKMLADPQPTYELYTNLNEEELKELKKENIDFYPETGTLLIPEPMMKKMNPLSLLLKLSIDYNQPIISTMGLTLGGYVSYSIYKPGYVALPKKIEDAAIINGTKNGVGVNFARDPIKSFFMNNLDFGISLGLLFKV</sequence>
<evidence type="ECO:0000256" key="1">
    <source>
        <dbReference type="SAM" id="SignalP"/>
    </source>
</evidence>
<dbReference type="OrthoDB" id="306550at2"/>
<accession>M2BT43</accession>
<gene>
    <name evidence="2" type="ORF">HMPREF9733_00110</name>
</gene>
<evidence type="ECO:0000313" key="3">
    <source>
        <dbReference type="Proteomes" id="UP000016183"/>
    </source>
</evidence>
<dbReference type="Proteomes" id="UP000016183">
    <property type="component" value="Unassembled WGS sequence"/>
</dbReference>
<name>M2BT43_TREDN</name>
<proteinExistence type="predicted"/>
<evidence type="ECO:0000313" key="2">
    <source>
        <dbReference type="EMBL" id="EMB28257.1"/>
    </source>
</evidence>
<dbReference type="RefSeq" id="WP_010692376.1">
    <property type="nucleotide sequence ID" value="NZ_KB442453.1"/>
</dbReference>
<comment type="caution">
    <text evidence="2">The sequence shown here is derived from an EMBL/GenBank/DDBJ whole genome shotgun (WGS) entry which is preliminary data.</text>
</comment>
<dbReference type="HOGENOM" id="CLU_952966_0_0_12"/>
<reference evidence="2 3" key="1">
    <citation type="submission" date="2012-01" db="EMBL/GenBank/DDBJ databases">
        <title>The Genome Sequence of Treponema denticola SP33.</title>
        <authorList>
            <consortium name="The Broad Institute Genome Sequencing Platform"/>
            <person name="Earl A."/>
            <person name="Ward D."/>
            <person name="Feldgarden M."/>
            <person name="Gevers D."/>
            <person name="Blanton J.M."/>
            <person name="Fenno C.J."/>
            <person name="Baranova O.V."/>
            <person name="Mathney J."/>
            <person name="Dewhirst F.E."/>
            <person name="Izard J."/>
            <person name="Young S.K."/>
            <person name="Zeng Q."/>
            <person name="Gargeya S."/>
            <person name="Fitzgerald M."/>
            <person name="Haas B."/>
            <person name="Abouelleil A."/>
            <person name="Alvarado L."/>
            <person name="Arachchi H.M."/>
            <person name="Berlin A."/>
            <person name="Chapman S.B."/>
            <person name="Gearin G."/>
            <person name="Goldberg J."/>
            <person name="Griggs A."/>
            <person name="Gujja S."/>
            <person name="Hansen M."/>
            <person name="Heiman D."/>
            <person name="Howarth C."/>
            <person name="Larimer J."/>
            <person name="Lui A."/>
            <person name="MacDonald P.J.P."/>
            <person name="McCowen C."/>
            <person name="Montmayeur A."/>
            <person name="Murphy C."/>
            <person name="Neiman D."/>
            <person name="Pearson M."/>
            <person name="Priest M."/>
            <person name="Roberts A."/>
            <person name="Saif S."/>
            <person name="Shea T."/>
            <person name="Sisk P."/>
            <person name="Stolte C."/>
            <person name="Sykes S."/>
            <person name="Wortman J."/>
            <person name="Nusbaum C."/>
            <person name="Birren B."/>
        </authorList>
    </citation>
    <scope>NUCLEOTIDE SEQUENCE [LARGE SCALE GENOMIC DNA]</scope>
    <source>
        <strain evidence="2 3">SP33</strain>
    </source>
</reference>